<feature type="domain" description="THAP-type" evidence="6">
    <location>
        <begin position="1"/>
        <end position="92"/>
    </location>
</feature>
<dbReference type="AlphaFoldDB" id="A0AAD1WW39"/>
<keyword evidence="2 5" id="KW-0863">Zinc-finger</keyword>
<sequence>MTRCLVNGCKNSHVKNVQGSSLHGFPNTPDKIKAWLLATGDHFENIESVIQHIMQQKKATYLRICSDHFVPEMFYETGKRKFLKNDAVPTIFPKQHVLSVVHDLPSTGQKSISPIDVGEPTYSSDVASTQSAATANSAFIIYDHNYVSGQSYILPPAKRLCSIGTNTYPVLTSNKCISTTQYYGRKNTLSQTESFYLKRHTGTSTIDLCSKRDVWTWTGVYEEPVEAVHSKRKRVLKQKQSGDQQLNNPEKNIIEEMDTHPPSTILQAPEVEEDMACTPNSQISSIHRESEMESTMSAAEFCDPDFSSEDESTDIGEFSYLAEPTPEDYVSEKKFIVFESCLNKLLQAVQSCTFAVPCTSPITHRENVITGTLVTVYTVCESNHRCVYWKSQPMIDKQPVGNILASASILFSGSNFSKASELFEIFGVPFISQSLHYMFQNKLLFPTVDRHYKKERRFIIKSLKGQVLCLRGDLQYDSPGFKAKSCTYALREETTQKIIESNTIQVSETSSSVAMASTAFTMCMDHTLAEKLLIAILVTDKQFSIQKILQEKYKKINHQFDVLHYCKKLRRKLSRISKQRIYRDLAPWKKSIINHMWTACSTCRGNPELLREKWNTVLHHVINEHECLSGSQYHQCDHGQLTDSDVSKRKWLNKNGMAYSKLESFVTDPILQKDLTHMADFCHTGNLEVFHSYVQKYRPKQVHFSMDGLVARTQLAVLSYNANVDQRQATVQRAQKGTRQVSDLRYRPYYSKRTKTKQNYDLSIAHIYPMVSDVIRLASGDLEANWKSRRRLLQRNIASKLCLSTRESAENHV</sequence>
<dbReference type="SMART" id="SM00980">
    <property type="entry name" value="THAP"/>
    <property type="match status" value="1"/>
</dbReference>
<keyword evidence="4 5" id="KW-0238">DNA-binding</keyword>
<dbReference type="Proteomes" id="UP001295444">
    <property type="component" value="Chromosome 12"/>
</dbReference>
<dbReference type="GO" id="GO:0008270">
    <property type="term" value="F:zinc ion binding"/>
    <property type="evidence" value="ECO:0007669"/>
    <property type="project" value="UniProtKB-KW"/>
</dbReference>
<dbReference type="SMART" id="SM00692">
    <property type="entry name" value="DM3"/>
    <property type="match status" value="1"/>
</dbReference>
<evidence type="ECO:0000313" key="8">
    <source>
        <dbReference type="Proteomes" id="UP001295444"/>
    </source>
</evidence>
<evidence type="ECO:0000256" key="4">
    <source>
        <dbReference type="ARBA" id="ARBA00023125"/>
    </source>
</evidence>
<accession>A0AAD1WW39</accession>
<keyword evidence="3" id="KW-0862">Zinc</keyword>
<name>A0AAD1WW39_PELCU</name>
<dbReference type="PROSITE" id="PS50950">
    <property type="entry name" value="ZF_THAP"/>
    <property type="match status" value="1"/>
</dbReference>
<dbReference type="InterPro" id="IPR006612">
    <property type="entry name" value="THAP_Znf"/>
</dbReference>
<proteinExistence type="predicted"/>
<dbReference type="Pfam" id="PF05485">
    <property type="entry name" value="THAP"/>
    <property type="match status" value="1"/>
</dbReference>
<reference evidence="7" key="1">
    <citation type="submission" date="2022-03" db="EMBL/GenBank/DDBJ databases">
        <authorList>
            <person name="Alioto T."/>
            <person name="Alioto T."/>
            <person name="Gomez Garrido J."/>
        </authorList>
    </citation>
    <scope>NUCLEOTIDE SEQUENCE</scope>
</reference>
<evidence type="ECO:0000256" key="5">
    <source>
        <dbReference type="PROSITE-ProRule" id="PRU00309"/>
    </source>
</evidence>
<evidence type="ECO:0000259" key="6">
    <source>
        <dbReference type="PROSITE" id="PS50950"/>
    </source>
</evidence>
<dbReference type="GO" id="GO:0003677">
    <property type="term" value="F:DNA binding"/>
    <property type="evidence" value="ECO:0007669"/>
    <property type="project" value="UniProtKB-UniRule"/>
</dbReference>
<keyword evidence="1" id="KW-0479">Metal-binding</keyword>
<dbReference type="EMBL" id="OW240923">
    <property type="protein sequence ID" value="CAH2324945.1"/>
    <property type="molecule type" value="Genomic_DNA"/>
</dbReference>
<evidence type="ECO:0000256" key="3">
    <source>
        <dbReference type="ARBA" id="ARBA00022833"/>
    </source>
</evidence>
<dbReference type="PANTHER" id="PTHR31751:SF42">
    <property type="entry name" value="PROTEIN CBG10204"/>
    <property type="match status" value="1"/>
</dbReference>
<protein>
    <submittedName>
        <fullName evidence="7">Ankyrin repeat domain 49 isoform X1</fullName>
    </submittedName>
</protein>
<evidence type="ECO:0000256" key="1">
    <source>
        <dbReference type="ARBA" id="ARBA00022723"/>
    </source>
</evidence>
<evidence type="ECO:0000256" key="2">
    <source>
        <dbReference type="ARBA" id="ARBA00022771"/>
    </source>
</evidence>
<organism evidence="7 8">
    <name type="scientific">Pelobates cultripes</name>
    <name type="common">Western spadefoot toad</name>
    <dbReference type="NCBI Taxonomy" id="61616"/>
    <lineage>
        <taxon>Eukaryota</taxon>
        <taxon>Metazoa</taxon>
        <taxon>Chordata</taxon>
        <taxon>Craniata</taxon>
        <taxon>Vertebrata</taxon>
        <taxon>Euteleostomi</taxon>
        <taxon>Amphibia</taxon>
        <taxon>Batrachia</taxon>
        <taxon>Anura</taxon>
        <taxon>Pelobatoidea</taxon>
        <taxon>Pelobatidae</taxon>
        <taxon>Pelobates</taxon>
    </lineage>
</organism>
<dbReference type="SUPFAM" id="SSF57716">
    <property type="entry name" value="Glucocorticoid receptor-like (DNA-binding domain)"/>
    <property type="match status" value="1"/>
</dbReference>
<gene>
    <name evidence="7" type="ORF">PECUL_23A025852</name>
</gene>
<dbReference type="PANTHER" id="PTHR31751">
    <property type="entry name" value="SI:CH211-108C17.2-RELATED-RELATED"/>
    <property type="match status" value="1"/>
</dbReference>
<keyword evidence="8" id="KW-1185">Reference proteome</keyword>
<evidence type="ECO:0000313" key="7">
    <source>
        <dbReference type="EMBL" id="CAH2324945.1"/>
    </source>
</evidence>